<evidence type="ECO:0000313" key="3">
    <source>
        <dbReference type="EMBL" id="MER5171893.1"/>
    </source>
</evidence>
<keyword evidence="1" id="KW-1133">Transmembrane helix</keyword>
<feature type="transmembrane region" description="Helical" evidence="1">
    <location>
        <begin position="149"/>
        <end position="170"/>
    </location>
</feature>
<keyword evidence="1" id="KW-0472">Membrane</keyword>
<dbReference type="Proteomes" id="UP001438953">
    <property type="component" value="Unassembled WGS sequence"/>
</dbReference>
<feature type="transmembrane region" description="Helical" evidence="1">
    <location>
        <begin position="102"/>
        <end position="119"/>
    </location>
</feature>
<evidence type="ECO:0000313" key="4">
    <source>
        <dbReference type="Proteomes" id="UP001438953"/>
    </source>
</evidence>
<feature type="transmembrane region" description="Helical" evidence="1">
    <location>
        <begin position="265"/>
        <end position="283"/>
    </location>
</feature>
<dbReference type="PANTHER" id="PTHR22911:SF103">
    <property type="entry name" value="BLR2811 PROTEIN"/>
    <property type="match status" value="1"/>
</dbReference>
<gene>
    <name evidence="3" type="ORF">VSX56_08885</name>
</gene>
<keyword evidence="1" id="KW-0812">Transmembrane</keyword>
<name>A0ABV1SG67_9RHOB</name>
<dbReference type="InterPro" id="IPR037185">
    <property type="entry name" value="EmrE-like"/>
</dbReference>
<feature type="domain" description="EamA" evidence="2">
    <location>
        <begin position="157"/>
        <end position="281"/>
    </location>
</feature>
<dbReference type="RefSeq" id="WP_350936495.1">
    <property type="nucleotide sequence ID" value="NZ_JAYWLC010000005.1"/>
</dbReference>
<sequence>MAVQNNNKLGAILIIIVTIVFAAQDAISRHLADTYNTYMVVMIRFWFFALFAIWLAGRKQGGLARAIRAHHPWMQAIRAIFLVLEIYVMIAAFVMLGLIETHAVFICYPLIVAALSGPVLGEKVGWRRWTAIGIGFVGVLIILKPSGNVFSPAATFPFLCAVMFAVYGLLTRKVADKDDSNTSIFWTAVGGAIISTVVGMWFWQPMSGPDWIWMAILCVTGVLGHALMIRAYEMAEASAIQPFSYLQLVWGAMIGMAVFDDVLRTNVAIGACFVVLAGLFTLWRQAQKNIDPVPPAPAVKP</sequence>
<dbReference type="Pfam" id="PF00892">
    <property type="entry name" value="EamA"/>
    <property type="match status" value="2"/>
</dbReference>
<feature type="transmembrane region" description="Helical" evidence="1">
    <location>
        <begin position="38"/>
        <end position="56"/>
    </location>
</feature>
<dbReference type="PANTHER" id="PTHR22911">
    <property type="entry name" value="ACYL-MALONYL CONDENSING ENZYME-RELATED"/>
    <property type="match status" value="1"/>
</dbReference>
<keyword evidence="4" id="KW-1185">Reference proteome</keyword>
<evidence type="ECO:0000256" key="1">
    <source>
        <dbReference type="SAM" id="Phobius"/>
    </source>
</evidence>
<comment type="caution">
    <text evidence="3">The sequence shown here is derived from an EMBL/GenBank/DDBJ whole genome shotgun (WGS) entry which is preliminary data.</text>
</comment>
<proteinExistence type="predicted"/>
<feature type="transmembrane region" description="Helical" evidence="1">
    <location>
        <begin position="243"/>
        <end position="259"/>
    </location>
</feature>
<evidence type="ECO:0000259" key="2">
    <source>
        <dbReference type="Pfam" id="PF00892"/>
    </source>
</evidence>
<dbReference type="EMBL" id="JAYWLC010000005">
    <property type="protein sequence ID" value="MER5171893.1"/>
    <property type="molecule type" value="Genomic_DNA"/>
</dbReference>
<organism evidence="3 4">
    <name type="scientific">Thioclava kandeliae</name>
    <dbReference type="NCBI Taxonomy" id="3070818"/>
    <lineage>
        <taxon>Bacteria</taxon>
        <taxon>Pseudomonadati</taxon>
        <taxon>Pseudomonadota</taxon>
        <taxon>Alphaproteobacteria</taxon>
        <taxon>Rhodobacterales</taxon>
        <taxon>Paracoccaceae</taxon>
        <taxon>Thioclava</taxon>
    </lineage>
</organism>
<dbReference type="SUPFAM" id="SSF103481">
    <property type="entry name" value="Multidrug resistance efflux transporter EmrE"/>
    <property type="match status" value="2"/>
</dbReference>
<feature type="domain" description="EamA" evidence="2">
    <location>
        <begin position="9"/>
        <end position="143"/>
    </location>
</feature>
<reference evidence="3 4" key="1">
    <citation type="submission" date="2024-01" db="EMBL/GenBank/DDBJ databases">
        <authorList>
            <person name="Deng Y."/>
            <person name="Su J."/>
        </authorList>
    </citation>
    <scope>NUCLEOTIDE SEQUENCE [LARGE SCALE GENOMIC DNA]</scope>
    <source>
        <strain evidence="3 4">CPCC 100088</strain>
    </source>
</reference>
<feature type="transmembrane region" description="Helical" evidence="1">
    <location>
        <begin position="126"/>
        <end position="143"/>
    </location>
</feature>
<feature type="transmembrane region" description="Helical" evidence="1">
    <location>
        <begin position="211"/>
        <end position="231"/>
    </location>
</feature>
<feature type="transmembrane region" description="Helical" evidence="1">
    <location>
        <begin position="76"/>
        <end position="96"/>
    </location>
</feature>
<feature type="transmembrane region" description="Helical" evidence="1">
    <location>
        <begin position="182"/>
        <end position="205"/>
    </location>
</feature>
<reference evidence="3 4" key="2">
    <citation type="submission" date="2024-06" db="EMBL/GenBank/DDBJ databases">
        <title>Thioclava kandeliae sp. nov. from a rhizosphere soil sample of Kandelia candel in a mangrove.</title>
        <authorList>
            <person name="Mu T."/>
        </authorList>
    </citation>
    <scope>NUCLEOTIDE SEQUENCE [LARGE SCALE GENOMIC DNA]</scope>
    <source>
        <strain evidence="3 4">CPCC 100088</strain>
    </source>
</reference>
<dbReference type="InterPro" id="IPR000620">
    <property type="entry name" value="EamA_dom"/>
</dbReference>
<accession>A0ABV1SG67</accession>
<protein>
    <submittedName>
        <fullName evidence="3">DMT family transporter</fullName>
    </submittedName>
</protein>